<dbReference type="Gene3D" id="1.10.220.10">
    <property type="entry name" value="Annexin"/>
    <property type="match status" value="1"/>
</dbReference>
<evidence type="ECO:0000256" key="1">
    <source>
        <dbReference type="ARBA" id="ARBA00007831"/>
    </source>
</evidence>
<dbReference type="GO" id="GO:0005634">
    <property type="term" value="C:nucleus"/>
    <property type="evidence" value="ECO:0007669"/>
    <property type="project" value="TreeGrafter"/>
</dbReference>
<dbReference type="AlphaFoldDB" id="A0A820RPF4"/>
<dbReference type="Proteomes" id="UP000663881">
    <property type="component" value="Unassembled WGS sequence"/>
</dbReference>
<proteinExistence type="inferred from homology"/>
<evidence type="ECO:0008006" key="6">
    <source>
        <dbReference type="Google" id="ProtNLM"/>
    </source>
</evidence>
<dbReference type="GO" id="GO:0012506">
    <property type="term" value="C:vesicle membrane"/>
    <property type="evidence" value="ECO:0007669"/>
    <property type="project" value="TreeGrafter"/>
</dbReference>
<dbReference type="GO" id="GO:0005886">
    <property type="term" value="C:plasma membrane"/>
    <property type="evidence" value="ECO:0007669"/>
    <property type="project" value="TreeGrafter"/>
</dbReference>
<organism evidence="4 5">
    <name type="scientific">Adineta steineri</name>
    <dbReference type="NCBI Taxonomy" id="433720"/>
    <lineage>
        <taxon>Eukaryota</taxon>
        <taxon>Metazoa</taxon>
        <taxon>Spiralia</taxon>
        <taxon>Gnathifera</taxon>
        <taxon>Rotifera</taxon>
        <taxon>Eurotatoria</taxon>
        <taxon>Bdelloidea</taxon>
        <taxon>Adinetida</taxon>
        <taxon>Adinetidae</taxon>
        <taxon>Adineta</taxon>
    </lineage>
</organism>
<gene>
    <name evidence="4" type="ORF">OKA104_LOCUS53521</name>
</gene>
<feature type="non-terminal residue" evidence="4">
    <location>
        <position position="46"/>
    </location>
</feature>
<sequence length="46" mass="5281">VIVTRSDIDLAQIKQRYQQMYNRSLAHDVAGDTSGDYERVLLSILK</sequence>
<comment type="similarity">
    <text evidence="1">Belongs to the annexin family.</text>
</comment>
<evidence type="ECO:0000313" key="5">
    <source>
        <dbReference type="Proteomes" id="UP000663881"/>
    </source>
</evidence>
<evidence type="ECO:0000313" key="4">
    <source>
        <dbReference type="EMBL" id="CAF4439191.1"/>
    </source>
</evidence>
<dbReference type="SMART" id="SM00335">
    <property type="entry name" value="ANX"/>
    <property type="match status" value="1"/>
</dbReference>
<accession>A0A820RPF4</accession>
<dbReference type="InterPro" id="IPR018502">
    <property type="entry name" value="Annexin_repeat"/>
</dbReference>
<dbReference type="EMBL" id="CAJOAY010033527">
    <property type="protein sequence ID" value="CAF4439191.1"/>
    <property type="molecule type" value="Genomic_DNA"/>
</dbReference>
<comment type="caution">
    <text evidence="4">The sequence shown here is derived from an EMBL/GenBank/DDBJ whole genome shotgun (WGS) entry which is preliminary data.</text>
</comment>
<dbReference type="GO" id="GO:0005544">
    <property type="term" value="F:calcium-dependent phospholipid binding"/>
    <property type="evidence" value="ECO:0007669"/>
    <property type="project" value="InterPro"/>
</dbReference>
<protein>
    <recommendedName>
        <fullName evidence="6">Annexin</fullName>
    </recommendedName>
</protein>
<reference evidence="4" key="1">
    <citation type="submission" date="2021-02" db="EMBL/GenBank/DDBJ databases">
        <authorList>
            <person name="Nowell W R."/>
        </authorList>
    </citation>
    <scope>NUCLEOTIDE SEQUENCE</scope>
</reference>
<dbReference type="PANTHER" id="PTHR10502:SF102">
    <property type="entry name" value="ANNEXIN B11"/>
    <property type="match status" value="1"/>
</dbReference>
<dbReference type="PANTHER" id="PTHR10502">
    <property type="entry name" value="ANNEXIN"/>
    <property type="match status" value="1"/>
</dbReference>
<dbReference type="InterPro" id="IPR037104">
    <property type="entry name" value="Annexin_sf"/>
</dbReference>
<keyword evidence="3" id="KW-0041">Annexin</keyword>
<evidence type="ECO:0000256" key="3">
    <source>
        <dbReference type="ARBA" id="ARBA00023216"/>
    </source>
</evidence>
<dbReference type="GO" id="GO:0005737">
    <property type="term" value="C:cytoplasm"/>
    <property type="evidence" value="ECO:0007669"/>
    <property type="project" value="TreeGrafter"/>
</dbReference>
<dbReference type="PROSITE" id="PS51897">
    <property type="entry name" value="ANNEXIN_2"/>
    <property type="match status" value="1"/>
</dbReference>
<dbReference type="GO" id="GO:0005509">
    <property type="term" value="F:calcium ion binding"/>
    <property type="evidence" value="ECO:0007669"/>
    <property type="project" value="InterPro"/>
</dbReference>
<evidence type="ECO:0000256" key="2">
    <source>
        <dbReference type="ARBA" id="ARBA00022737"/>
    </source>
</evidence>
<dbReference type="SUPFAM" id="SSF47874">
    <property type="entry name" value="Annexin"/>
    <property type="match status" value="1"/>
</dbReference>
<dbReference type="GO" id="GO:0001786">
    <property type="term" value="F:phosphatidylserine binding"/>
    <property type="evidence" value="ECO:0007669"/>
    <property type="project" value="TreeGrafter"/>
</dbReference>
<dbReference type="Pfam" id="PF00191">
    <property type="entry name" value="Annexin"/>
    <property type="match status" value="1"/>
</dbReference>
<name>A0A820RPF4_9BILA</name>
<keyword evidence="2" id="KW-0677">Repeat</keyword>